<dbReference type="PIRSF" id="PIRSF017388">
    <property type="entry name" value="Esterase_lipase"/>
    <property type="match status" value="1"/>
</dbReference>
<organism evidence="5 6">
    <name type="scientific">Alteribacillus bidgolensis</name>
    <dbReference type="NCBI Taxonomy" id="930129"/>
    <lineage>
        <taxon>Bacteria</taxon>
        <taxon>Bacillati</taxon>
        <taxon>Bacillota</taxon>
        <taxon>Bacilli</taxon>
        <taxon>Bacillales</taxon>
        <taxon>Bacillaceae</taxon>
        <taxon>Alteribacillus</taxon>
    </lineage>
</organism>
<evidence type="ECO:0000313" key="6">
    <source>
        <dbReference type="Proteomes" id="UP000199017"/>
    </source>
</evidence>
<dbReference type="RefSeq" id="WP_091583301.1">
    <property type="nucleotide sequence ID" value="NZ_FNDU01000004.1"/>
</dbReference>
<evidence type="ECO:0000256" key="2">
    <source>
        <dbReference type="PIRSR" id="PIRSR017388-2"/>
    </source>
</evidence>
<feature type="binding site" evidence="2">
    <location>
        <position position="29"/>
    </location>
    <ligand>
        <name>substrate</name>
    </ligand>
</feature>
<dbReference type="InterPro" id="IPR022742">
    <property type="entry name" value="Hydrolase_4"/>
</dbReference>
<dbReference type="OrthoDB" id="9786110at2"/>
<reference evidence="5 6" key="1">
    <citation type="submission" date="2016-10" db="EMBL/GenBank/DDBJ databases">
        <authorList>
            <person name="de Groot N.N."/>
        </authorList>
    </citation>
    <scope>NUCLEOTIDE SEQUENCE [LARGE SCALE GENOMIC DNA]</scope>
    <source>
        <strain evidence="6">P4B,CCM 7963,CECT 7998,DSM 25260,IBRC-M 10614,KCTC 13821</strain>
    </source>
</reference>
<dbReference type="AlphaFoldDB" id="A0A1G8GYK0"/>
<feature type="domain" description="Serine aminopeptidase S33" evidence="4">
    <location>
        <begin position="22"/>
        <end position="139"/>
    </location>
</feature>
<dbReference type="STRING" id="930129.SAMN05216352_10424"/>
<dbReference type="InterPro" id="IPR051044">
    <property type="entry name" value="MAG_DAG_Lipase"/>
</dbReference>
<dbReference type="Proteomes" id="UP000199017">
    <property type="component" value="Unassembled WGS sequence"/>
</dbReference>
<accession>A0A1G8GYK0</accession>
<feature type="site" description="Important for substrate specificity" evidence="3">
    <location>
        <position position="142"/>
    </location>
</feature>
<feature type="active site" description="Charge relay system" evidence="1">
    <location>
        <position position="193"/>
    </location>
</feature>
<protein>
    <submittedName>
        <fullName evidence="5">Carboxylesterase</fullName>
    </submittedName>
</protein>
<name>A0A1G8GYK0_9BACI</name>
<feature type="active site" description="Charge relay system" evidence="1">
    <location>
        <position position="223"/>
    </location>
</feature>
<evidence type="ECO:0000259" key="4">
    <source>
        <dbReference type="Pfam" id="PF12146"/>
    </source>
</evidence>
<dbReference type="InterPro" id="IPR029058">
    <property type="entry name" value="AB_hydrolase_fold"/>
</dbReference>
<dbReference type="PANTHER" id="PTHR11614">
    <property type="entry name" value="PHOSPHOLIPASE-RELATED"/>
    <property type="match status" value="1"/>
</dbReference>
<dbReference type="Pfam" id="PF12146">
    <property type="entry name" value="Hydrolase_4"/>
    <property type="match status" value="2"/>
</dbReference>
<proteinExistence type="predicted"/>
<evidence type="ECO:0000256" key="1">
    <source>
        <dbReference type="PIRSR" id="PIRSR017388-1"/>
    </source>
</evidence>
<keyword evidence="6" id="KW-1185">Reference proteome</keyword>
<dbReference type="GO" id="GO:0052689">
    <property type="term" value="F:carboxylic ester hydrolase activity"/>
    <property type="evidence" value="ECO:0007669"/>
    <property type="project" value="InterPro"/>
</dbReference>
<dbReference type="SUPFAM" id="SSF53474">
    <property type="entry name" value="alpha/beta-Hydrolases"/>
    <property type="match status" value="1"/>
</dbReference>
<dbReference type="EMBL" id="FNDU01000004">
    <property type="protein sequence ID" value="SDH99429.1"/>
    <property type="molecule type" value="Genomic_DNA"/>
</dbReference>
<dbReference type="InterPro" id="IPR012354">
    <property type="entry name" value="Esterase_lipase"/>
</dbReference>
<evidence type="ECO:0000313" key="5">
    <source>
        <dbReference type="EMBL" id="SDH99429.1"/>
    </source>
</evidence>
<evidence type="ECO:0000256" key="3">
    <source>
        <dbReference type="PIRSR" id="PIRSR017388-3"/>
    </source>
</evidence>
<feature type="binding site" evidence="2">
    <location>
        <position position="98"/>
    </location>
    <ligand>
        <name>substrate</name>
    </ligand>
</feature>
<feature type="domain" description="Serine aminopeptidase S33" evidence="4">
    <location>
        <begin position="152"/>
        <end position="228"/>
    </location>
</feature>
<sequence length="251" mass="28062">MKEQYPVMEGAEPFYFEGDKTGVLVIHGFTGTTQSVRSLGESFNQAGFTVFGPRLRGHGTHYEDMERSTYIDWCETVDEGYHFLKETCDDIYIAGLSMGGTLTLHLAEQYPQTKGIILINAAIDIPEMSPEAVPAVRFLDAIGSDIKKENVEELAYEKTPVKSLGEIQQLVKETRQKLPQIQVPARIFVSEVDHVVPPENSSWIYDRLASEDKRLIPMEDSYHVATLDNNKEKIAIESIAFINGLTSSATV</sequence>
<gene>
    <name evidence="5" type="ORF">SAMN05216352_10424</name>
</gene>
<dbReference type="Gene3D" id="3.40.50.1820">
    <property type="entry name" value="alpha/beta hydrolase"/>
    <property type="match status" value="1"/>
</dbReference>
<feature type="active site" description="Nucleophile" evidence="1">
    <location>
        <position position="97"/>
    </location>
</feature>